<protein>
    <submittedName>
        <fullName evidence="4">ATP-synt_DE_N domain-containing protein</fullName>
    </submittedName>
</protein>
<organism evidence="4">
    <name type="scientific">Gongylonema pulchrum</name>
    <dbReference type="NCBI Taxonomy" id="637853"/>
    <lineage>
        <taxon>Eukaryota</taxon>
        <taxon>Metazoa</taxon>
        <taxon>Ecdysozoa</taxon>
        <taxon>Nematoda</taxon>
        <taxon>Chromadorea</taxon>
        <taxon>Rhabditida</taxon>
        <taxon>Spirurina</taxon>
        <taxon>Spiruromorpha</taxon>
        <taxon>Spiruroidea</taxon>
        <taxon>Gongylonematidae</taxon>
        <taxon>Gongylonema</taxon>
    </lineage>
</organism>
<dbReference type="PANTHER" id="PTHR14920">
    <property type="entry name" value="OSMOTIC AVOIDANCE ABNORMAL PROTEIN 1/WD REPEAT MEMBRANE PROTEIN"/>
    <property type="match status" value="1"/>
</dbReference>
<gene>
    <name evidence="2" type="ORF">GPUH_LOCUS18142</name>
</gene>
<keyword evidence="3" id="KW-1185">Reference proteome</keyword>
<dbReference type="GO" id="GO:0030991">
    <property type="term" value="C:intraciliary transport particle A"/>
    <property type="evidence" value="ECO:0007669"/>
    <property type="project" value="TreeGrafter"/>
</dbReference>
<dbReference type="Proteomes" id="UP000271098">
    <property type="component" value="Unassembled WGS sequence"/>
</dbReference>
<dbReference type="Pfam" id="PF15911">
    <property type="entry name" value="Beta-prop_WDR19_2nd"/>
    <property type="match status" value="1"/>
</dbReference>
<reference evidence="2 3" key="2">
    <citation type="submission" date="2018-11" db="EMBL/GenBank/DDBJ databases">
        <authorList>
            <consortium name="Pathogen Informatics"/>
        </authorList>
    </citation>
    <scope>NUCLEOTIDE SEQUENCE [LARGE SCALE GENOMIC DNA]</scope>
</reference>
<dbReference type="WBParaSite" id="GPUH_0001816401-mRNA-1">
    <property type="protein sequence ID" value="GPUH_0001816401-mRNA-1"/>
    <property type="gene ID" value="GPUH_0001816401"/>
</dbReference>
<dbReference type="OrthoDB" id="5846867at2759"/>
<dbReference type="GO" id="GO:0035721">
    <property type="term" value="P:intraciliary retrograde transport"/>
    <property type="evidence" value="ECO:0007669"/>
    <property type="project" value="InterPro"/>
</dbReference>
<dbReference type="InterPro" id="IPR040379">
    <property type="entry name" value="WDR19/dyf-2"/>
</dbReference>
<name>A0A183EAZ8_9BILA</name>
<accession>A0A183EAZ8</accession>
<dbReference type="GO" id="GO:0005929">
    <property type="term" value="C:cilium"/>
    <property type="evidence" value="ECO:0007669"/>
    <property type="project" value="TreeGrafter"/>
</dbReference>
<dbReference type="InterPro" id="IPR039468">
    <property type="entry name" value="WDR19_WD40_rpt"/>
</dbReference>
<sequence>MPLLGAAYRNVIAILSSLNEITVFVESEKTPLATLEIELEPSVIGLGPKHVAIAMNNRAWFYEITEKTGKNCVNTASASRFLLSAPYANFVRAEILFFMRFFKS</sequence>
<evidence type="ECO:0000313" key="4">
    <source>
        <dbReference type="WBParaSite" id="GPUH_0001816401-mRNA-1"/>
    </source>
</evidence>
<feature type="domain" description="WDR19 WD40 repeat" evidence="1">
    <location>
        <begin position="12"/>
        <end position="71"/>
    </location>
</feature>
<dbReference type="PANTHER" id="PTHR14920:SF0">
    <property type="entry name" value="WD REPEAT DOMAIN 19"/>
    <property type="match status" value="1"/>
</dbReference>
<evidence type="ECO:0000313" key="3">
    <source>
        <dbReference type="Proteomes" id="UP000271098"/>
    </source>
</evidence>
<evidence type="ECO:0000313" key="2">
    <source>
        <dbReference type="EMBL" id="VDN31135.1"/>
    </source>
</evidence>
<dbReference type="AlphaFoldDB" id="A0A183EAZ8"/>
<evidence type="ECO:0000259" key="1">
    <source>
        <dbReference type="Pfam" id="PF15911"/>
    </source>
</evidence>
<dbReference type="EMBL" id="UYRT01086274">
    <property type="protein sequence ID" value="VDN31135.1"/>
    <property type="molecule type" value="Genomic_DNA"/>
</dbReference>
<reference evidence="4" key="1">
    <citation type="submission" date="2016-06" db="UniProtKB">
        <authorList>
            <consortium name="WormBaseParasite"/>
        </authorList>
    </citation>
    <scope>IDENTIFICATION</scope>
</reference>
<dbReference type="GO" id="GO:0060271">
    <property type="term" value="P:cilium assembly"/>
    <property type="evidence" value="ECO:0007669"/>
    <property type="project" value="TreeGrafter"/>
</dbReference>
<proteinExistence type="predicted"/>